<reference evidence="2" key="1">
    <citation type="submission" date="2020-07" db="EMBL/GenBank/DDBJ databases">
        <title>The High-quality genome of the commercially important snow crab, Chionoecetes opilio.</title>
        <authorList>
            <person name="Jeong J.-H."/>
            <person name="Ryu S."/>
        </authorList>
    </citation>
    <scope>NUCLEOTIDE SEQUENCE</scope>
    <source>
        <strain evidence="2">MADBK_172401_WGS</strain>
        <tissue evidence="2">Digestive gland</tissue>
    </source>
</reference>
<proteinExistence type="predicted"/>
<evidence type="ECO:0000313" key="2">
    <source>
        <dbReference type="EMBL" id="KAG0719864.1"/>
    </source>
</evidence>
<name>A0A8J4Y956_CHIOP</name>
<feature type="compositionally biased region" description="Basic and acidic residues" evidence="1">
    <location>
        <begin position="1"/>
        <end position="10"/>
    </location>
</feature>
<sequence length="161" mass="16925">MYRAHRECPEAARSGDGGGRPPLQRQLNLPGREVPLRPAAVRAPPRRHDERGAPIQGPGEASGVSYKDTSLAGFPPCQHDAPWLAISYFLEGGGGVLSRPPEKELPGGGDIHLEGEPKLGLQPPKKLIGAGKVVMPDGPSTPGLVAPQPWHHSAVKNASSP</sequence>
<feature type="region of interest" description="Disordered" evidence="1">
    <location>
        <begin position="1"/>
        <end position="67"/>
    </location>
</feature>
<gene>
    <name evidence="2" type="ORF">GWK47_049591</name>
</gene>
<accession>A0A8J4Y956</accession>
<evidence type="ECO:0000313" key="3">
    <source>
        <dbReference type="Proteomes" id="UP000770661"/>
    </source>
</evidence>
<dbReference type="EMBL" id="JACEEZ010013729">
    <property type="protein sequence ID" value="KAG0719864.1"/>
    <property type="molecule type" value="Genomic_DNA"/>
</dbReference>
<feature type="region of interest" description="Disordered" evidence="1">
    <location>
        <begin position="99"/>
        <end position="161"/>
    </location>
</feature>
<feature type="compositionally biased region" description="Basic and acidic residues" evidence="1">
    <location>
        <begin position="100"/>
        <end position="117"/>
    </location>
</feature>
<organism evidence="2 3">
    <name type="scientific">Chionoecetes opilio</name>
    <name type="common">Atlantic snow crab</name>
    <name type="synonym">Cancer opilio</name>
    <dbReference type="NCBI Taxonomy" id="41210"/>
    <lineage>
        <taxon>Eukaryota</taxon>
        <taxon>Metazoa</taxon>
        <taxon>Ecdysozoa</taxon>
        <taxon>Arthropoda</taxon>
        <taxon>Crustacea</taxon>
        <taxon>Multicrustacea</taxon>
        <taxon>Malacostraca</taxon>
        <taxon>Eumalacostraca</taxon>
        <taxon>Eucarida</taxon>
        <taxon>Decapoda</taxon>
        <taxon>Pleocyemata</taxon>
        <taxon>Brachyura</taxon>
        <taxon>Eubrachyura</taxon>
        <taxon>Majoidea</taxon>
        <taxon>Majidae</taxon>
        <taxon>Chionoecetes</taxon>
    </lineage>
</organism>
<dbReference type="AlphaFoldDB" id="A0A8J4Y956"/>
<dbReference type="Proteomes" id="UP000770661">
    <property type="component" value="Unassembled WGS sequence"/>
</dbReference>
<evidence type="ECO:0000256" key="1">
    <source>
        <dbReference type="SAM" id="MobiDB-lite"/>
    </source>
</evidence>
<protein>
    <submittedName>
        <fullName evidence="2">Uncharacterized protein</fullName>
    </submittedName>
</protein>
<keyword evidence="3" id="KW-1185">Reference proteome</keyword>
<comment type="caution">
    <text evidence="2">The sequence shown here is derived from an EMBL/GenBank/DDBJ whole genome shotgun (WGS) entry which is preliminary data.</text>
</comment>